<dbReference type="GO" id="GO:1990238">
    <property type="term" value="F:double-stranded DNA endonuclease activity"/>
    <property type="evidence" value="ECO:0007669"/>
    <property type="project" value="TreeGrafter"/>
</dbReference>
<feature type="domain" description="Transposase (putative) YhgA-like" evidence="2">
    <location>
        <begin position="9"/>
        <end position="209"/>
    </location>
</feature>
<sequence length="340" mass="39277">MKPKQTPTAHDAAFKGFMTQVDSAKDFFEIHLPEHIKALCDFSTLSLTNSSFIDKQLRSRLSDVLYSVQTTEGEGYIYLLVEHQSTPDKLMAWRLMHYAFLAMNQHLQQGNKTLPLVVPVLFYHGGRSPYPYSQLWTDCFPLPDIANTLYTQPFPLVDVTVIDDNELVNHRKVAVMELAMKHKYLRDEFDRVIPLLAQALNQQYNSDNDIITILNYLFIALDSPNFEHIVQQLSEQADKHQEVIVNIAQRLQDKGEKIGWEKGREEGREEGMREAQIMMARNLLKNGVSLELIIESTGLSREDLISLQWYFSVRSILCAANPLTNNRKWNKLSLWFLFVI</sequence>
<keyword evidence="3" id="KW-0614">Plasmid</keyword>
<geneLocation type="plasmid" evidence="3 4">
    <name>p15628A_320</name>
</geneLocation>
<dbReference type="InterPro" id="IPR010106">
    <property type="entry name" value="RpnA"/>
</dbReference>
<name>A0AAJ6G0C6_PRORE</name>
<accession>A0AAJ6G0C6</accession>
<gene>
    <name evidence="3" type="ORF">KOF27_20345</name>
</gene>
<evidence type="ECO:0000313" key="4">
    <source>
        <dbReference type="Proteomes" id="UP000682358"/>
    </source>
</evidence>
<evidence type="ECO:0000313" key="3">
    <source>
        <dbReference type="EMBL" id="WHT95869.1"/>
    </source>
</evidence>
<dbReference type="GO" id="GO:0006310">
    <property type="term" value="P:DNA recombination"/>
    <property type="evidence" value="ECO:0007669"/>
    <property type="project" value="TreeGrafter"/>
</dbReference>
<evidence type="ECO:0000256" key="1">
    <source>
        <dbReference type="ARBA" id="ARBA00009787"/>
    </source>
</evidence>
<protein>
    <submittedName>
        <fullName evidence="3">Rpn family recombination-promoting nuclease/putative transposase</fullName>
    </submittedName>
</protein>
<evidence type="ECO:0000259" key="2">
    <source>
        <dbReference type="Pfam" id="PF04754"/>
    </source>
</evidence>
<organism evidence="3 4">
    <name type="scientific">Providencia rettgeri</name>
    <dbReference type="NCBI Taxonomy" id="587"/>
    <lineage>
        <taxon>Bacteria</taxon>
        <taxon>Pseudomonadati</taxon>
        <taxon>Pseudomonadota</taxon>
        <taxon>Gammaproteobacteria</taxon>
        <taxon>Enterobacterales</taxon>
        <taxon>Morganellaceae</taxon>
        <taxon>Providencia</taxon>
    </lineage>
</organism>
<dbReference type="PANTHER" id="PTHR34611">
    <property type="match status" value="1"/>
</dbReference>
<proteinExistence type="inferred from homology"/>
<reference evidence="3" key="1">
    <citation type="submission" date="2023-04" db="EMBL/GenBank/DDBJ databases">
        <title>Co-integrate Col3M blaNDM-1-harbouring plasmids in clinical Providencia rettgeri isolates from Argentina.</title>
        <authorList>
            <person name="de Belder D."/>
            <person name="Martino F."/>
            <person name="Tijet N."/>
            <person name="Melano R.G."/>
            <person name="Faccone D."/>
            <person name="de Mendieta J.M."/>
            <person name="Rapoport M."/>
            <person name="Albornoz E."/>
            <person name="Petroni A."/>
            <person name="Tuduri E."/>
            <person name="Derdoy L."/>
            <person name="Cogut S."/>
            <person name="Errecalde L."/>
            <person name="Pasteran F."/>
            <person name="Corso A."/>
            <person name="Gomez S.A."/>
        </authorList>
    </citation>
    <scope>NUCLEOTIDE SEQUENCE</scope>
    <source>
        <strain evidence="3">PreM15628</strain>
        <plasmid evidence="3">p15628A_320</plasmid>
    </source>
</reference>
<dbReference type="NCBIfam" id="TIGR01784">
    <property type="entry name" value="T_den_put_tspse"/>
    <property type="match status" value="1"/>
</dbReference>
<dbReference type="InterPro" id="IPR051699">
    <property type="entry name" value="Rpn/YhgA-like_nuclease"/>
</dbReference>
<dbReference type="Proteomes" id="UP000682358">
    <property type="component" value="Plasmid p15628A_320"/>
</dbReference>
<dbReference type="EMBL" id="CP123373">
    <property type="protein sequence ID" value="WHT95869.1"/>
    <property type="molecule type" value="Genomic_DNA"/>
</dbReference>
<dbReference type="PANTHER" id="PTHR34611:SF2">
    <property type="entry name" value="INACTIVE RECOMBINATION-PROMOTING NUCLEASE-LIKE PROTEIN RPNE-RELATED"/>
    <property type="match status" value="1"/>
</dbReference>
<comment type="similarity">
    <text evidence="1">Belongs to the Rpn/YhgA-like nuclease family.</text>
</comment>
<dbReference type="AlphaFoldDB" id="A0AAJ6G0C6"/>
<dbReference type="Pfam" id="PF04754">
    <property type="entry name" value="Transposase_31"/>
    <property type="match status" value="1"/>
</dbReference>
<dbReference type="InterPro" id="IPR006842">
    <property type="entry name" value="Transposase_31"/>
</dbReference>